<organism evidence="1 2">
    <name type="scientific">Koribacter versatilis (strain Ellin345)</name>
    <dbReference type="NCBI Taxonomy" id="204669"/>
    <lineage>
        <taxon>Bacteria</taxon>
        <taxon>Pseudomonadati</taxon>
        <taxon>Acidobacteriota</taxon>
        <taxon>Terriglobia</taxon>
        <taxon>Terriglobales</taxon>
        <taxon>Candidatus Korobacteraceae</taxon>
        <taxon>Candidatus Korobacter</taxon>
    </lineage>
</organism>
<dbReference type="eggNOG" id="COG4447">
    <property type="taxonomic scope" value="Bacteria"/>
</dbReference>
<dbReference type="HOGENOM" id="CLU_285726_0_0_0"/>
<dbReference type="OrthoDB" id="9764804at2"/>
<proteinExistence type="predicted"/>
<dbReference type="InterPro" id="IPR052025">
    <property type="entry name" value="Xyloglucanase_GH74"/>
</dbReference>
<dbReference type="EMBL" id="CP000360">
    <property type="protein sequence ID" value="ABF40899.1"/>
    <property type="molecule type" value="Genomic_DNA"/>
</dbReference>
<keyword evidence="2" id="KW-1185">Reference proteome</keyword>
<accession>Q1IQF1</accession>
<evidence type="ECO:0000313" key="2">
    <source>
        <dbReference type="Proteomes" id="UP000002432"/>
    </source>
</evidence>
<reference evidence="1 2" key="1">
    <citation type="journal article" date="2009" name="Appl. Environ. Microbiol.">
        <title>Three genomes from the phylum Acidobacteria provide insight into the lifestyles of these microorganisms in soils.</title>
        <authorList>
            <person name="Ward N.L."/>
            <person name="Challacombe J.F."/>
            <person name="Janssen P.H."/>
            <person name="Henrissat B."/>
            <person name="Coutinho P.M."/>
            <person name="Wu M."/>
            <person name="Xie G."/>
            <person name="Haft D.H."/>
            <person name="Sait M."/>
            <person name="Badger J."/>
            <person name="Barabote R.D."/>
            <person name="Bradley B."/>
            <person name="Brettin T.S."/>
            <person name="Brinkac L.M."/>
            <person name="Bruce D."/>
            <person name="Creasy T."/>
            <person name="Daugherty S.C."/>
            <person name="Davidsen T.M."/>
            <person name="DeBoy R.T."/>
            <person name="Detter J.C."/>
            <person name="Dodson R.J."/>
            <person name="Durkin A.S."/>
            <person name="Ganapathy A."/>
            <person name="Gwinn-Giglio M."/>
            <person name="Han C.S."/>
            <person name="Khouri H."/>
            <person name="Kiss H."/>
            <person name="Kothari S.P."/>
            <person name="Madupu R."/>
            <person name="Nelson K.E."/>
            <person name="Nelson W.C."/>
            <person name="Paulsen I."/>
            <person name="Penn K."/>
            <person name="Ren Q."/>
            <person name="Rosovitz M.J."/>
            <person name="Selengut J.D."/>
            <person name="Shrivastava S."/>
            <person name="Sullivan S.A."/>
            <person name="Tapia R."/>
            <person name="Thompson L.S."/>
            <person name="Watkins K.L."/>
            <person name="Yang Q."/>
            <person name="Yu C."/>
            <person name="Zafar N."/>
            <person name="Zhou L."/>
            <person name="Kuske C.R."/>
        </authorList>
    </citation>
    <scope>NUCLEOTIDE SEQUENCE [LARGE SCALE GENOMIC DNA]</scope>
    <source>
        <strain evidence="1 2">Ellin345</strain>
    </source>
</reference>
<dbReference type="PANTHER" id="PTHR43739:SF5">
    <property type="entry name" value="EXO-ALPHA-SIALIDASE"/>
    <property type="match status" value="1"/>
</dbReference>
<dbReference type="Gene3D" id="2.130.10.10">
    <property type="entry name" value="YVTN repeat-like/Quinoprotein amine dehydrogenase"/>
    <property type="match status" value="4"/>
</dbReference>
<dbReference type="KEGG" id="aba:Acid345_1898"/>
<dbReference type="GO" id="GO:0010411">
    <property type="term" value="P:xyloglucan metabolic process"/>
    <property type="evidence" value="ECO:0007669"/>
    <property type="project" value="TreeGrafter"/>
</dbReference>
<keyword evidence="1" id="KW-0378">Hydrolase</keyword>
<dbReference type="EnsemblBacteria" id="ABF40899">
    <property type="protein sequence ID" value="ABF40899"/>
    <property type="gene ID" value="Acid345_1898"/>
</dbReference>
<dbReference type="AlphaFoldDB" id="Q1IQF1"/>
<dbReference type="RefSeq" id="WP_011522701.1">
    <property type="nucleotide sequence ID" value="NC_008009.1"/>
</dbReference>
<dbReference type="STRING" id="204669.Acid345_1898"/>
<evidence type="ECO:0000313" key="1">
    <source>
        <dbReference type="EMBL" id="ABF40899.1"/>
    </source>
</evidence>
<dbReference type="CDD" id="cd15482">
    <property type="entry name" value="Sialidase_non-viral"/>
    <property type="match status" value="1"/>
</dbReference>
<dbReference type="GO" id="GO:0016787">
    <property type="term" value="F:hydrolase activity"/>
    <property type="evidence" value="ECO:0007669"/>
    <property type="project" value="UniProtKB-KW"/>
</dbReference>
<dbReference type="PANTHER" id="PTHR43739">
    <property type="entry name" value="XYLOGLUCANASE (EUROFUNG)"/>
    <property type="match status" value="1"/>
</dbReference>
<dbReference type="InterPro" id="IPR015943">
    <property type="entry name" value="WD40/YVTN_repeat-like_dom_sf"/>
</dbReference>
<dbReference type="Proteomes" id="UP000002432">
    <property type="component" value="Chromosome"/>
</dbReference>
<dbReference type="SUPFAM" id="SSF110296">
    <property type="entry name" value="Oligoxyloglucan reducing end-specific cellobiohydrolase"/>
    <property type="match status" value="2"/>
</dbReference>
<protein>
    <submittedName>
        <fullName evidence="1">Glycosyl hydrolase</fullName>
    </submittedName>
</protein>
<gene>
    <name evidence="1" type="ordered locus">Acid345_1898</name>
</gene>
<name>Q1IQF1_KORVE</name>
<sequence>MKKLICAVFASLMFVAAGYPQEPIADVEHEDTEATPQQRQQWFYGQRAYPFKVTPAGAHRRAFGEATQMRIDEEAVRANAPAGGKTNTLNPWTMIGPKPSNQGGYGVTSGRITAVAVDQTTSGASTVLYIGGAEGGIWKSSDNGSTWTAQSDSQPTLAIGSIAIDPNNHSIIYAGTGEENFSGDSYYGGGVLKSTNGGSTWTMLGASYFGGPIGSGSYYGGSFIGAIAVQPGVSSGTPIVLAGSEFSSNASSGVWRSTDGGTTWARVFPTTAQLYSHVTSVVWVSKTKAYAAVSNVFGASSVPVGVYVSSDSGATWGPANGVSGQALPDGTTTAGRFTLAVSPSTPATMYVSVSDYNTSGLYGMYFTTDSGGHWNPLKSPLNAVGTTNDFCGPQCWYDMPLAVHPTHPGTLYAGGNFNYGAGNGGVYVSLNATNGATATWSTPNPGTNSVTMHPDFHAFAFSADGNTLYIGEDGGLWRGTPTNSATMAWTDLNTNLAITEFYPGLAIYKGSKNTALNGTQDNGAQLYTGSLQWTVVTCGDGAWAAIDPTTANNLYAGCTSANFEGVIRSLDGGGSWASLGTGINNFENVAFIPPMIMDPKSSTTLYYGTDHLYKMVNSSQPSPFPTWSYVNASALTSGYLSTIAVSAVNGAYFFVGDSTGAAQFSINSGASWTAFTGLPGRFVSMVQADPHTATIAYVTVSGFSGFNGDTKGHVFKCLTTTSACTDMSGNLPNTPANDIVIDPDLANTFYVATDVGVFTSTNNGTTWSTSGTGLPNVAVVGLKLHESSRTLRAATHGRSTWDLSVPTSTVTPAAMTSPANGATMTGASATFNWSAGTGATQYSLYIGNTSGAHDIAFVSTTSLSATVNTLPTNGEKFFVSLYSYIGGKWYYNAYSYYASGTGAAATMSTPTPGTKLSSASQTFTWTKGTGINSYSLYIGTKAGLHDIDFLNTSNTSASFSNLPTNGGTFYVTLYSLNGKTWLSHPYTYVASGSGTAATMSTPTPGSTLPGASVTFNWTTGSGVTSYSLYIGTTAGAHNLDFINTTSTSASVTNLPTNGSTVYVTLYSLIGGVWHSNAYTYKAQ</sequence>